<accession>A0ACB8J9M2</accession>
<dbReference type="EMBL" id="CM039176">
    <property type="protein sequence ID" value="KAH9714419.1"/>
    <property type="molecule type" value="Genomic_DNA"/>
</dbReference>
<organism evidence="1 2">
    <name type="scientific">Citrus sinensis</name>
    <name type="common">Sweet orange</name>
    <name type="synonym">Citrus aurantium var. sinensis</name>
    <dbReference type="NCBI Taxonomy" id="2711"/>
    <lineage>
        <taxon>Eukaryota</taxon>
        <taxon>Viridiplantae</taxon>
        <taxon>Streptophyta</taxon>
        <taxon>Embryophyta</taxon>
        <taxon>Tracheophyta</taxon>
        <taxon>Spermatophyta</taxon>
        <taxon>Magnoliopsida</taxon>
        <taxon>eudicotyledons</taxon>
        <taxon>Gunneridae</taxon>
        <taxon>Pentapetalae</taxon>
        <taxon>rosids</taxon>
        <taxon>malvids</taxon>
        <taxon>Sapindales</taxon>
        <taxon>Rutaceae</taxon>
        <taxon>Aurantioideae</taxon>
        <taxon>Citrus</taxon>
    </lineage>
</organism>
<name>A0ACB8J9M2_CITSI</name>
<proteinExistence type="predicted"/>
<evidence type="ECO:0000313" key="2">
    <source>
        <dbReference type="Proteomes" id="UP000829398"/>
    </source>
</evidence>
<protein>
    <submittedName>
        <fullName evidence="1">G-type lectin S-receptor-like serine/threonine-protein kinase</fullName>
    </submittedName>
</protein>
<comment type="caution">
    <text evidence="1">The sequence shown here is derived from an EMBL/GenBank/DDBJ whole genome shotgun (WGS) entry which is preliminary data.</text>
</comment>
<dbReference type="Proteomes" id="UP000829398">
    <property type="component" value="Chromosome 7"/>
</dbReference>
<gene>
    <name evidence="1" type="ORF">KPL71_020656</name>
</gene>
<reference evidence="2" key="1">
    <citation type="journal article" date="2023" name="Hortic. Res.">
        <title>A chromosome-level phased genome enabling allele-level studies in sweet orange: a case study on citrus Huanglongbing tolerance.</title>
        <authorList>
            <person name="Wu B."/>
            <person name="Yu Q."/>
            <person name="Deng Z."/>
            <person name="Duan Y."/>
            <person name="Luo F."/>
            <person name="Gmitter F. Jr."/>
        </authorList>
    </citation>
    <scope>NUCLEOTIDE SEQUENCE [LARGE SCALE GENOMIC DNA]</scope>
    <source>
        <strain evidence="2">cv. Valencia</strain>
    </source>
</reference>
<sequence>MERKERNRHLLIMYSCLVLLTLQTSFSETDKLLQNQQLSDLDEPLVSASGKFMLGFFSPRFSTDKYLGIWYNRPAKESGYYKPPVWVANRNTPIFHKESASLTIDSKDGNLKILREGENPIAISSIQEGGNVTRATLLQSGNFVLQEMNSDGMKIGINLQTGHKWFLQSWIGGDSPAPGSFTIRLDSNTGNQLIIQSTEGKVLKCELWNWFPEINTILDVSHLQAEPLKSVFSLVAVFSFFCVSFVVEQKDYWKSGILSNGHFNFSDLESINQDYNFSFISDEKEQYFSYSVNEDVISLFPMLKIDPEGGLTGHRFTIGPCGLYQECGQAQNCSCFACAPTNSVANTGCEFWSKGAKFAKISDPNFVRPIYIFEPKAENKQWRVFVIVGALLVLLMCILCCLTWRKYKEKAEGRMDQQNQVNELGDSLSTFNGKRRTKDMKHELKGFNFQTIAAATNNFSTTNKLGEGGFGPVYKGKLLDGQVIAVKRLSGRTSQGIVEFRNEAKVIGNSSTQIYGYMAPEYAMNGIVSMKADVFSFGVLLLEIVSGRKNNNCYDEERPLNLVGYLWKEGKASELMEAALDGPCPENELLRCIHAGLLCVHDQAVNRPTMADVVSCLRQNNQHFSSVLLLRSSKGSRRGDPVNDSWQDVRSYPRIKARSPSPFAYNDDIGASTSEGGQNNGRGLRKTGIQRKPIKR</sequence>
<evidence type="ECO:0000313" key="1">
    <source>
        <dbReference type="EMBL" id="KAH9714419.1"/>
    </source>
</evidence>
<keyword evidence="2" id="KW-1185">Reference proteome</keyword>